<comment type="caution">
    <text evidence="1">The sequence shown here is derived from an EMBL/GenBank/DDBJ whole genome shotgun (WGS) entry which is preliminary data.</text>
</comment>
<evidence type="ECO:0000313" key="1">
    <source>
        <dbReference type="EMBL" id="GIY96717.1"/>
    </source>
</evidence>
<accession>A0AAV4XNM9</accession>
<dbReference type="AlphaFoldDB" id="A0AAV4XNM9"/>
<sequence length="158" mass="18067">MEESMDIVDQQIAENGFFKPSEVPNLTPVVFIFNTFDGQIIVTEADVDEASDGVRILPSLNPNFPNYGEAKDNLKKKIMEINAGFKDDIRIKLTGEYLRYSPMDIKQHRAIITFLHKTQMEYFSCYLKNQPPEGSSNGDCLCKLRDSGNRRRVHELGF</sequence>
<protein>
    <submittedName>
        <fullName evidence="1">Uncharacterized protein</fullName>
    </submittedName>
</protein>
<proteinExistence type="predicted"/>
<gene>
    <name evidence="1" type="ORF">CEXT_414521</name>
</gene>
<name>A0AAV4XNM9_CAEEX</name>
<evidence type="ECO:0000313" key="2">
    <source>
        <dbReference type="Proteomes" id="UP001054945"/>
    </source>
</evidence>
<keyword evidence="2" id="KW-1185">Reference proteome</keyword>
<dbReference type="Proteomes" id="UP001054945">
    <property type="component" value="Unassembled WGS sequence"/>
</dbReference>
<organism evidence="1 2">
    <name type="scientific">Caerostris extrusa</name>
    <name type="common">Bark spider</name>
    <name type="synonym">Caerostris bankana</name>
    <dbReference type="NCBI Taxonomy" id="172846"/>
    <lineage>
        <taxon>Eukaryota</taxon>
        <taxon>Metazoa</taxon>
        <taxon>Ecdysozoa</taxon>
        <taxon>Arthropoda</taxon>
        <taxon>Chelicerata</taxon>
        <taxon>Arachnida</taxon>
        <taxon>Araneae</taxon>
        <taxon>Araneomorphae</taxon>
        <taxon>Entelegynae</taxon>
        <taxon>Araneoidea</taxon>
        <taxon>Araneidae</taxon>
        <taxon>Caerostris</taxon>
    </lineage>
</organism>
<dbReference type="EMBL" id="BPLR01018080">
    <property type="protein sequence ID" value="GIY96717.1"/>
    <property type="molecule type" value="Genomic_DNA"/>
</dbReference>
<reference evidence="1 2" key="1">
    <citation type="submission" date="2021-06" db="EMBL/GenBank/DDBJ databases">
        <title>Caerostris extrusa draft genome.</title>
        <authorList>
            <person name="Kono N."/>
            <person name="Arakawa K."/>
        </authorList>
    </citation>
    <scope>NUCLEOTIDE SEQUENCE [LARGE SCALE GENOMIC DNA]</scope>
</reference>